<evidence type="ECO:0000313" key="1">
    <source>
        <dbReference type="EMBL" id="KAF2495557.1"/>
    </source>
</evidence>
<organism evidence="1 2">
    <name type="scientific">Lophium mytilinum</name>
    <dbReference type="NCBI Taxonomy" id="390894"/>
    <lineage>
        <taxon>Eukaryota</taxon>
        <taxon>Fungi</taxon>
        <taxon>Dikarya</taxon>
        <taxon>Ascomycota</taxon>
        <taxon>Pezizomycotina</taxon>
        <taxon>Dothideomycetes</taxon>
        <taxon>Pleosporomycetidae</taxon>
        <taxon>Mytilinidiales</taxon>
        <taxon>Mytilinidiaceae</taxon>
        <taxon>Lophium</taxon>
    </lineage>
</organism>
<dbReference type="EMBL" id="MU004189">
    <property type="protein sequence ID" value="KAF2495557.1"/>
    <property type="molecule type" value="Genomic_DNA"/>
</dbReference>
<protein>
    <submittedName>
        <fullName evidence="1">Uncharacterized protein</fullName>
    </submittedName>
</protein>
<keyword evidence="2" id="KW-1185">Reference proteome</keyword>
<name>A0A6A6QX05_9PEZI</name>
<reference evidence="1" key="1">
    <citation type="journal article" date="2020" name="Stud. Mycol.">
        <title>101 Dothideomycetes genomes: a test case for predicting lifestyles and emergence of pathogens.</title>
        <authorList>
            <person name="Haridas S."/>
            <person name="Albert R."/>
            <person name="Binder M."/>
            <person name="Bloem J."/>
            <person name="Labutti K."/>
            <person name="Salamov A."/>
            <person name="Andreopoulos B."/>
            <person name="Baker S."/>
            <person name="Barry K."/>
            <person name="Bills G."/>
            <person name="Bluhm B."/>
            <person name="Cannon C."/>
            <person name="Castanera R."/>
            <person name="Culley D."/>
            <person name="Daum C."/>
            <person name="Ezra D."/>
            <person name="Gonzalez J."/>
            <person name="Henrissat B."/>
            <person name="Kuo A."/>
            <person name="Liang C."/>
            <person name="Lipzen A."/>
            <person name="Lutzoni F."/>
            <person name="Magnuson J."/>
            <person name="Mondo S."/>
            <person name="Nolan M."/>
            <person name="Ohm R."/>
            <person name="Pangilinan J."/>
            <person name="Park H.-J."/>
            <person name="Ramirez L."/>
            <person name="Alfaro M."/>
            <person name="Sun H."/>
            <person name="Tritt A."/>
            <person name="Yoshinaga Y."/>
            <person name="Zwiers L.-H."/>
            <person name="Turgeon B."/>
            <person name="Goodwin S."/>
            <person name="Spatafora J."/>
            <person name="Crous P."/>
            <person name="Grigoriev I."/>
        </authorList>
    </citation>
    <scope>NUCLEOTIDE SEQUENCE</scope>
    <source>
        <strain evidence="1">CBS 269.34</strain>
    </source>
</reference>
<accession>A0A6A6QX05</accession>
<dbReference type="Proteomes" id="UP000799750">
    <property type="component" value="Unassembled WGS sequence"/>
</dbReference>
<dbReference type="AlphaFoldDB" id="A0A6A6QX05"/>
<gene>
    <name evidence="1" type="ORF">BU16DRAFT_393072</name>
</gene>
<evidence type="ECO:0000313" key="2">
    <source>
        <dbReference type="Proteomes" id="UP000799750"/>
    </source>
</evidence>
<proteinExistence type="predicted"/>
<sequence>MRLQLALPAAAFLNVGLRRNERRTRLGLRYRRALIRHNPGAPFSRAVRQSMASARRSCKVKRLLFSIRQPCFVPHLRRAAVRSLPGPLSTTSRARPPTACCASQIESRPVIRFSRQNPALRLRGLICTHEKADITACLACNSPAIQPLGALYCPVPLISRPEFAPPLHCLLCERDSAHRAV</sequence>